<name>A0AAD4GV92_ASPNN</name>
<reference evidence="5" key="2">
    <citation type="submission" date="2020-02" db="EMBL/GenBank/DDBJ databases">
        <authorList>
            <person name="Gilchrist C.L.M."/>
            <person name="Chooi Y.-H."/>
        </authorList>
    </citation>
    <scope>NUCLEOTIDE SEQUENCE</scope>
    <source>
        <strain evidence="5">MST-FP2251</strain>
    </source>
</reference>
<keyword evidence="2" id="KW-0539">Nucleus</keyword>
<dbReference type="CDD" id="cd12148">
    <property type="entry name" value="fungal_TF_MHR"/>
    <property type="match status" value="1"/>
</dbReference>
<feature type="compositionally biased region" description="Polar residues" evidence="3">
    <location>
        <begin position="446"/>
        <end position="464"/>
    </location>
</feature>
<evidence type="ECO:0000313" key="5">
    <source>
        <dbReference type="EMBL" id="KAF9889228.1"/>
    </source>
</evidence>
<dbReference type="Proteomes" id="UP001194746">
    <property type="component" value="Unassembled WGS sequence"/>
</dbReference>
<dbReference type="GO" id="GO:0005634">
    <property type="term" value="C:nucleus"/>
    <property type="evidence" value="ECO:0007669"/>
    <property type="project" value="UniProtKB-SubCell"/>
</dbReference>
<dbReference type="InterPro" id="IPR057227">
    <property type="entry name" value="DUF7905"/>
</dbReference>
<feature type="region of interest" description="Disordered" evidence="3">
    <location>
        <begin position="429"/>
        <end position="533"/>
    </location>
</feature>
<feature type="region of interest" description="Disordered" evidence="3">
    <location>
        <begin position="1100"/>
        <end position="1146"/>
    </location>
</feature>
<feature type="compositionally biased region" description="Polar residues" evidence="3">
    <location>
        <begin position="521"/>
        <end position="530"/>
    </location>
</feature>
<evidence type="ECO:0000313" key="6">
    <source>
        <dbReference type="Proteomes" id="UP001194746"/>
    </source>
</evidence>
<evidence type="ECO:0000256" key="3">
    <source>
        <dbReference type="SAM" id="MobiDB-lite"/>
    </source>
</evidence>
<evidence type="ECO:0000256" key="1">
    <source>
        <dbReference type="ARBA" id="ARBA00004123"/>
    </source>
</evidence>
<dbReference type="PANTHER" id="PTHR37534">
    <property type="entry name" value="TRANSCRIPTIONAL ACTIVATOR PROTEIN UGA3"/>
    <property type="match status" value="1"/>
</dbReference>
<accession>A0AAD4GV92</accession>
<dbReference type="PANTHER" id="PTHR37534:SF15">
    <property type="entry name" value="ZN(II)2CYS6 TRANSCRIPTION FACTOR (EUROFUNG)"/>
    <property type="match status" value="1"/>
</dbReference>
<keyword evidence="6" id="KW-1185">Reference proteome</keyword>
<reference evidence="5" key="1">
    <citation type="journal article" date="2019" name="Beilstein J. Org. Chem.">
        <title>Nanangenines: drimane sesquiterpenoids as the dominant metabolite cohort of a novel Australian fungus, Aspergillus nanangensis.</title>
        <authorList>
            <person name="Lacey H.J."/>
            <person name="Gilchrist C.L.M."/>
            <person name="Crombie A."/>
            <person name="Kalaitzis J.A."/>
            <person name="Vuong D."/>
            <person name="Rutledge P.J."/>
            <person name="Turner P."/>
            <person name="Pitt J.I."/>
            <person name="Lacey E."/>
            <person name="Chooi Y.H."/>
            <person name="Piggott A.M."/>
        </authorList>
    </citation>
    <scope>NUCLEOTIDE SEQUENCE</scope>
    <source>
        <strain evidence="5">MST-FP2251</strain>
    </source>
</reference>
<dbReference type="GO" id="GO:0045944">
    <property type="term" value="P:positive regulation of transcription by RNA polymerase II"/>
    <property type="evidence" value="ECO:0007669"/>
    <property type="project" value="TreeGrafter"/>
</dbReference>
<dbReference type="EMBL" id="VCAU01000038">
    <property type="protein sequence ID" value="KAF9889228.1"/>
    <property type="molecule type" value="Genomic_DNA"/>
</dbReference>
<feature type="compositionally biased region" description="Basic and acidic residues" evidence="3">
    <location>
        <begin position="502"/>
        <end position="520"/>
    </location>
</feature>
<gene>
    <name evidence="5" type="ORF">FE257_007541</name>
</gene>
<dbReference type="AlphaFoldDB" id="A0AAD4GV92"/>
<comment type="subcellular location">
    <subcellularLocation>
        <location evidence="1">Nucleus</location>
    </subcellularLocation>
</comment>
<comment type="caution">
    <text evidence="5">The sequence shown here is derived from an EMBL/GenBank/DDBJ whole genome shotgun (WGS) entry which is preliminary data.</text>
</comment>
<dbReference type="GO" id="GO:0003700">
    <property type="term" value="F:DNA-binding transcription factor activity"/>
    <property type="evidence" value="ECO:0007669"/>
    <property type="project" value="TreeGrafter"/>
</dbReference>
<dbReference type="GO" id="GO:0000976">
    <property type="term" value="F:transcription cis-regulatory region binding"/>
    <property type="evidence" value="ECO:0007669"/>
    <property type="project" value="TreeGrafter"/>
</dbReference>
<protein>
    <recommendedName>
        <fullName evidence="4">DUF7905 domain-containing protein</fullName>
    </recommendedName>
</protein>
<feature type="domain" description="DUF7905" evidence="4">
    <location>
        <begin position="756"/>
        <end position="1070"/>
    </location>
</feature>
<dbReference type="Pfam" id="PF11951">
    <property type="entry name" value="Fungal_trans_2"/>
    <property type="match status" value="1"/>
</dbReference>
<dbReference type="Pfam" id="PF25482">
    <property type="entry name" value="DUF7905"/>
    <property type="match status" value="1"/>
</dbReference>
<proteinExistence type="predicted"/>
<evidence type="ECO:0000256" key="2">
    <source>
        <dbReference type="ARBA" id="ARBA00023242"/>
    </source>
</evidence>
<dbReference type="InterPro" id="IPR021858">
    <property type="entry name" value="Fun_TF"/>
</dbReference>
<organism evidence="5 6">
    <name type="scientific">Aspergillus nanangensis</name>
    <dbReference type="NCBI Taxonomy" id="2582783"/>
    <lineage>
        <taxon>Eukaryota</taxon>
        <taxon>Fungi</taxon>
        <taxon>Dikarya</taxon>
        <taxon>Ascomycota</taxon>
        <taxon>Pezizomycotina</taxon>
        <taxon>Eurotiomycetes</taxon>
        <taxon>Eurotiomycetidae</taxon>
        <taxon>Eurotiales</taxon>
        <taxon>Aspergillaceae</taxon>
        <taxon>Aspergillus</taxon>
        <taxon>Aspergillus subgen. Circumdati</taxon>
    </lineage>
</organism>
<feature type="compositionally biased region" description="Polar residues" evidence="3">
    <location>
        <begin position="471"/>
        <end position="489"/>
    </location>
</feature>
<sequence length="1146" mass="128035">MQRLEYSPGEFIYTTNAAPLESLALTRPVDPFASLSSDQKALLHHFLNDASQITACHSGMQQNICKMLVPMALQTPSLLYATMALSAIHLQDLHNQSTDVKSVPDIARLMAFSLEHFRKELQNPGDKSSDALLATARTLCLAEIHSGAIHPNSWRAHIEGAKALMVSVDSQGGVSPRSSDGFRRYLDRWYRSIVSLTALTGNGPPIGQVSDQSGSDDATPDYLDDYWGFTVSLSAMFREIGAAAWRNQQSRHNETTEGTEITAHNEAAALESSLRHLMEQGAEAQPAFYPGVVEGLSAESIQQLMLCNEAFQHSALIQIHRRLRHIPASAPQVQQSVKRILECTTQIGPSSGLSPWVLLTTPLFIAGCEARGEDRDQVRQLLSSLHSTIHIPNVLQSLKFLQQYWADQLNEDEGWSQYLEWKLPGYGRTSSKSRAATPGNIVAGQTRGSQPTTTYKRPTLSTASPIAMPSANAQRAKSGQRATRGSGNLRSRRVYTPAAPDRPSRLFRDSQSKSRWRSNDEPTATSTLSRGTPFGTRSRWFEVFENISRKTGAHIKAPGHTDEVIQIWGESSQVTAAQQLLQSLVDKCSFSAPTKKEWPKIPAESSKREARNDLKERHELNLIRLRKEPESDSTFPEKLLFMWPKEGPPLEQSLGRDLETLDVIRVKFNCHIFVPKTLPDYICALSHSHDIMKQIVSSLRTKWAETMANTNIKAKVYLVEPPSPEAIRDKITVKKETSLGKPLLHGDNLNHLELANWRDRAVLMQSKNNARLLEVIEKSLKGVVFVRGHIRMRVNLGSFVLDEYRIPPNEKKSYSFEEFREMLSYEQTKGRLIPKCQETTILEPLDGATTSLVDIEPAYSVNFEFMGSNNAMLRLEVEFARRPHAREYEITQRRWLRLRKGERSIDKQPTMQIGVVDFERSDWQIEIKSLEFHEASSIDSALKAFSHSVGFHETASKEDIFGPPRRKVIFKDSPPISRIVEKTAFHYQLKGTNYILEIARYDTYGHGNLSGFQQAFGAGTGGHPCQSPSTSWGASIFDPNWDNLFGEHAHLPVGQSAKYNPDPNTFFPPKDTMNAKGRGGGLWEFIDLVKQAAELLGPKGYPGGQENVSSKPLLSIKPNRIANGSPEQTPGHENSLLIDVSEAPDL</sequence>
<evidence type="ECO:0000259" key="4">
    <source>
        <dbReference type="Pfam" id="PF25482"/>
    </source>
</evidence>